<gene>
    <name evidence="2" type="ORF">ACFO3G_03615</name>
</gene>
<dbReference type="PANTHER" id="PTHR36234:SF5">
    <property type="entry name" value="LYSYL ENDOPEPTIDASE"/>
    <property type="match status" value="1"/>
</dbReference>
<dbReference type="NCBIfam" id="TIGR04183">
    <property type="entry name" value="Por_Secre_tail"/>
    <property type="match status" value="1"/>
</dbReference>
<dbReference type="InterPro" id="IPR009003">
    <property type="entry name" value="Peptidase_S1_PA"/>
</dbReference>
<keyword evidence="3" id="KW-1185">Reference proteome</keyword>
<dbReference type="RefSeq" id="WP_380078072.1">
    <property type="nucleotide sequence ID" value="NZ_JBHSGO010000105.1"/>
</dbReference>
<dbReference type="Gene3D" id="2.40.10.10">
    <property type="entry name" value="Trypsin-like serine proteases"/>
    <property type="match status" value="2"/>
</dbReference>
<accession>A0ABV9K6V0</accession>
<dbReference type="InterPro" id="IPR043504">
    <property type="entry name" value="Peptidase_S1_PA_chymotrypsin"/>
</dbReference>
<dbReference type="PANTHER" id="PTHR36234">
    <property type="entry name" value="LYSYL ENDOPEPTIDASE"/>
    <property type="match status" value="1"/>
</dbReference>
<reference evidence="3" key="1">
    <citation type="journal article" date="2019" name="Int. J. Syst. Evol. Microbiol.">
        <title>The Global Catalogue of Microorganisms (GCM) 10K type strain sequencing project: providing services to taxonomists for standard genome sequencing and annotation.</title>
        <authorList>
            <consortium name="The Broad Institute Genomics Platform"/>
            <consortium name="The Broad Institute Genome Sequencing Center for Infectious Disease"/>
            <person name="Wu L."/>
            <person name="Ma J."/>
        </authorList>
    </citation>
    <scope>NUCLEOTIDE SEQUENCE [LARGE SCALE GENOMIC DNA]</scope>
    <source>
        <strain evidence="3">CGMCC 4.7357</strain>
    </source>
</reference>
<protein>
    <submittedName>
        <fullName evidence="2">T9SS type A sorting domain-containing protein</fullName>
    </submittedName>
</protein>
<feature type="chain" id="PRO_5047146241" evidence="1">
    <location>
        <begin position="25"/>
        <end position="989"/>
    </location>
</feature>
<dbReference type="EMBL" id="JBHSGO010000105">
    <property type="protein sequence ID" value="MFC4665702.1"/>
    <property type="molecule type" value="Genomic_DNA"/>
</dbReference>
<evidence type="ECO:0000313" key="3">
    <source>
        <dbReference type="Proteomes" id="UP001596020"/>
    </source>
</evidence>
<feature type="signal peptide" evidence="1">
    <location>
        <begin position="1"/>
        <end position="24"/>
    </location>
</feature>
<evidence type="ECO:0000256" key="1">
    <source>
        <dbReference type="SAM" id="SignalP"/>
    </source>
</evidence>
<dbReference type="PROSITE" id="PS00134">
    <property type="entry name" value="TRYPSIN_HIS"/>
    <property type="match status" value="1"/>
</dbReference>
<evidence type="ECO:0000313" key="2">
    <source>
        <dbReference type="EMBL" id="MFC4665702.1"/>
    </source>
</evidence>
<dbReference type="InterPro" id="IPR018114">
    <property type="entry name" value="TRYPSIN_HIS"/>
</dbReference>
<comment type="caution">
    <text evidence="2">The sequence shown here is derived from an EMBL/GenBank/DDBJ whole genome shotgun (WGS) entry which is preliminary data.</text>
</comment>
<name>A0ABV9K6V0_9PORP</name>
<keyword evidence="1" id="KW-0732">Signal</keyword>
<sequence length="989" mass="110402">MRHSYKLLISFASALTLCSNATTAYGQQSFGGQPLSLKFGNTLRSAQTADVRSFAVRTNLDDFLSRQDWLTRTQASPFALGVVTHADLDFASEAKKIKLENGQTVYRLLIRSEGAKEIGLTYSDFYLPQGSRLFIYSPSGEIVHGAYTTATHSEGGSFSTTPILGDQLVLEYEPNAKGELPSLHINGIMHFARSGYSYSDAEDASQFAKEININCPQGDDWQDQKAGVCKMVIVDKDGTIFSCSGDLLNNTAKDFSPIIISAAHCSGLRDYFEPTDDLLDQWQFYFHFEKPGCANSGTSNDALVKTMVGCRKLAFTPIDGDSDGLLLKLNKEIPASYRVFYNGWDRRSHSDKDNQVDLKGVVGIHHPAGDVKKISILHADDEEGIVPAVWTNPLGTQDAHFTFSFNEGDTEGGSSGSSLFSQENKLVVGTLTGGGDGQQFYGRLSYHWDHFEEKFGDFLDPVGKRQAETLEGTYRGQFRPVYPVTELYALPGSNESEFKIFWKPAKNTDFALKTLGKDNVKYTIIRNGKEIATVDGTRENYTDNTAKLSELGARSADYQIRVSYHFPEDQGGVVSYLSDHAMAMQPRKVKPFAPDQVKKDGNATLVSWHTPEFVQEWSKLGLDASNSKMQTFEMAEAIMWPFNNRPFGGDLQEGQRKQQDKTIYVERWNMGATFKEIDGKVAEPLFLKQISFIPDKTQVGKKMWIRAAYEYILRQKGGVSDVVMQEFAVSENEVGNWKTVVLDKPLRLDPDNTLIVGFAALNTARPSLTYFEGSQNSLSNRQSAHMLLTDFKMLDSDYDKGEYIEELQNMRDPYKEGSKTPTVNGCYMAMKLFVANSPRKFETPVYETEYVGRSLAPSPIIEGYNVKKDGHLLATVGAEQLSYKDEENTEGKGNYEIEPIYDANTMDAGIIEKTNRASLYPSIIDDYTYFRGKEDASSINIYNLNGQVVKKLNHVCPGQKIVLDNLTPATYVVIIDINGQNIEQKIIKK</sequence>
<organism evidence="2 3">
    <name type="scientific">Falsiporphyromonas endometrii</name>
    <dbReference type="NCBI Taxonomy" id="1387297"/>
    <lineage>
        <taxon>Bacteria</taxon>
        <taxon>Pseudomonadati</taxon>
        <taxon>Bacteroidota</taxon>
        <taxon>Bacteroidia</taxon>
        <taxon>Bacteroidales</taxon>
        <taxon>Porphyromonadaceae</taxon>
        <taxon>Falsiporphyromonas</taxon>
    </lineage>
</organism>
<dbReference type="Proteomes" id="UP001596020">
    <property type="component" value="Unassembled WGS sequence"/>
</dbReference>
<proteinExistence type="predicted"/>
<dbReference type="SUPFAM" id="SSF50494">
    <property type="entry name" value="Trypsin-like serine proteases"/>
    <property type="match status" value="1"/>
</dbReference>
<dbReference type="InterPro" id="IPR026444">
    <property type="entry name" value="Secre_tail"/>
</dbReference>